<evidence type="ECO:0000313" key="2">
    <source>
        <dbReference type="Proteomes" id="UP000035740"/>
    </source>
</evidence>
<name>A0A0J8BI71_BETVV</name>
<reference evidence="1 2" key="1">
    <citation type="journal article" date="2014" name="Nature">
        <title>The genome of the recently domesticated crop plant sugar beet (Beta vulgaris).</title>
        <authorList>
            <person name="Dohm J.C."/>
            <person name="Minoche A.E."/>
            <person name="Holtgrawe D."/>
            <person name="Capella-Gutierrez S."/>
            <person name="Zakrzewski F."/>
            <person name="Tafer H."/>
            <person name="Rupp O."/>
            <person name="Sorensen T.R."/>
            <person name="Stracke R."/>
            <person name="Reinhardt R."/>
            <person name="Goesmann A."/>
            <person name="Kraft T."/>
            <person name="Schulz B."/>
            <person name="Stadler P.F."/>
            <person name="Schmidt T."/>
            <person name="Gabaldon T."/>
            <person name="Lehrach H."/>
            <person name="Weisshaar B."/>
            <person name="Himmelbauer H."/>
        </authorList>
    </citation>
    <scope>NUCLEOTIDE SEQUENCE [LARGE SCALE GENOMIC DNA]</scope>
    <source>
        <tissue evidence="1">Taproot</tissue>
    </source>
</reference>
<organism evidence="1 2">
    <name type="scientific">Beta vulgaris subsp. vulgaris</name>
    <name type="common">Beet</name>
    <dbReference type="NCBI Taxonomy" id="3555"/>
    <lineage>
        <taxon>Eukaryota</taxon>
        <taxon>Viridiplantae</taxon>
        <taxon>Streptophyta</taxon>
        <taxon>Embryophyta</taxon>
        <taxon>Tracheophyta</taxon>
        <taxon>Spermatophyta</taxon>
        <taxon>Magnoliopsida</taxon>
        <taxon>eudicotyledons</taxon>
        <taxon>Gunneridae</taxon>
        <taxon>Pentapetalae</taxon>
        <taxon>Caryophyllales</taxon>
        <taxon>Chenopodiaceae</taxon>
        <taxon>Betoideae</taxon>
        <taxon>Beta</taxon>
    </lineage>
</organism>
<dbReference type="Gramene" id="KMS99678">
    <property type="protein sequence ID" value="KMS99678"/>
    <property type="gene ID" value="BVRB_1g021610"/>
</dbReference>
<sequence>MINNAENKGKDNIHVSDSPTLSPTPAFVHEDAWQVYIDNVTDSISAMKKAADDMPTFQLLSQFENELLIGAKGPDVSSPSFVDISIIGDECVKSCSHVDEINKERDGCVRSPMSWLRTSSNSHNVNNDGLGSTYNCGIQNVPVTLVSKFMRQNVTLLSYMPSFRKHVVDYCMVDHNETLAQR</sequence>
<dbReference type="AlphaFoldDB" id="A0A0J8BI71"/>
<protein>
    <submittedName>
        <fullName evidence="1">Uncharacterized protein</fullName>
    </submittedName>
</protein>
<dbReference type="Proteomes" id="UP000035740">
    <property type="component" value="Unassembled WGS sequence"/>
</dbReference>
<gene>
    <name evidence="1" type="ORF">BVRB_1g021610</name>
</gene>
<dbReference type="EMBL" id="KQ090205">
    <property type="protein sequence ID" value="KMS99678.1"/>
    <property type="molecule type" value="Genomic_DNA"/>
</dbReference>
<accession>A0A0J8BI71</accession>
<keyword evidence="2" id="KW-1185">Reference proteome</keyword>
<proteinExistence type="predicted"/>
<evidence type="ECO:0000313" key="1">
    <source>
        <dbReference type="EMBL" id="KMS99678.1"/>
    </source>
</evidence>
<dbReference type="OrthoDB" id="1836661at2759"/>